<dbReference type="Gene3D" id="3.40.50.300">
    <property type="entry name" value="P-loop containing nucleotide triphosphate hydrolases"/>
    <property type="match status" value="1"/>
</dbReference>
<name>A0A0A8UUF9_LEGHA</name>
<proteinExistence type="inferred from homology"/>
<evidence type="ECO:0000256" key="2">
    <source>
        <dbReference type="ARBA" id="ARBA00022741"/>
    </source>
</evidence>
<keyword evidence="5 7" id="KW-0808">Transferase</keyword>
<dbReference type="InterPro" id="IPR001977">
    <property type="entry name" value="Depp_CoAkinase"/>
</dbReference>
<protein>
    <recommendedName>
        <fullName evidence="5 6">Dephospho-CoA kinase</fullName>
        <ecNumber evidence="5 6">2.7.1.24</ecNumber>
    </recommendedName>
    <alternativeName>
        <fullName evidence="5">Dephosphocoenzyme A kinase</fullName>
    </alternativeName>
</protein>
<dbReference type="PANTHER" id="PTHR10695:SF46">
    <property type="entry name" value="BIFUNCTIONAL COENZYME A SYNTHASE-RELATED"/>
    <property type="match status" value="1"/>
</dbReference>
<comment type="similarity">
    <text evidence="1 5">Belongs to the CoaE family.</text>
</comment>
<dbReference type="HAMAP" id="MF_00376">
    <property type="entry name" value="Dephospho_CoA_kinase"/>
    <property type="match status" value="1"/>
</dbReference>
<gene>
    <name evidence="5 7" type="primary">coaE</name>
    <name evidence="7" type="ORF">LHA_1672</name>
</gene>
<dbReference type="NCBIfam" id="TIGR00152">
    <property type="entry name" value="dephospho-CoA kinase"/>
    <property type="match status" value="1"/>
</dbReference>
<dbReference type="PATRIC" id="fig|449.7.peg.1967"/>
<evidence type="ECO:0000313" key="8">
    <source>
        <dbReference type="Proteomes" id="UP000032803"/>
    </source>
</evidence>
<dbReference type="GO" id="GO:0005737">
    <property type="term" value="C:cytoplasm"/>
    <property type="evidence" value="ECO:0007669"/>
    <property type="project" value="UniProtKB-SubCell"/>
</dbReference>
<dbReference type="STRING" id="449.LHA_1672"/>
<dbReference type="SUPFAM" id="SSF52540">
    <property type="entry name" value="P-loop containing nucleoside triphosphate hydrolases"/>
    <property type="match status" value="1"/>
</dbReference>
<dbReference type="PANTHER" id="PTHR10695">
    <property type="entry name" value="DEPHOSPHO-COA KINASE-RELATED"/>
    <property type="match status" value="1"/>
</dbReference>
<evidence type="ECO:0000256" key="3">
    <source>
        <dbReference type="ARBA" id="ARBA00022840"/>
    </source>
</evidence>
<reference evidence="8" key="1">
    <citation type="submission" date="2014-09" db="EMBL/GenBank/DDBJ databases">
        <authorList>
            <person name="Gomez-Valero L."/>
        </authorList>
    </citation>
    <scope>NUCLEOTIDE SEQUENCE [LARGE SCALE GENOMIC DNA]</scope>
    <source>
        <strain evidence="8">ATCC35250</strain>
    </source>
</reference>
<comment type="subcellular location">
    <subcellularLocation>
        <location evidence="5">Cytoplasm</location>
    </subcellularLocation>
</comment>
<keyword evidence="2 5" id="KW-0547">Nucleotide-binding</keyword>
<evidence type="ECO:0000256" key="1">
    <source>
        <dbReference type="ARBA" id="ARBA00009018"/>
    </source>
</evidence>
<keyword evidence="5" id="KW-0963">Cytoplasm</keyword>
<dbReference type="GO" id="GO:0015937">
    <property type="term" value="P:coenzyme A biosynthetic process"/>
    <property type="evidence" value="ECO:0007669"/>
    <property type="project" value="UniProtKB-UniRule"/>
</dbReference>
<evidence type="ECO:0000256" key="4">
    <source>
        <dbReference type="ARBA" id="ARBA00022993"/>
    </source>
</evidence>
<dbReference type="GO" id="GO:0004140">
    <property type="term" value="F:dephospho-CoA kinase activity"/>
    <property type="evidence" value="ECO:0007669"/>
    <property type="project" value="UniProtKB-UniRule"/>
</dbReference>
<dbReference type="Proteomes" id="UP000032803">
    <property type="component" value="Chromosome I"/>
</dbReference>
<dbReference type="EMBL" id="LN681225">
    <property type="protein sequence ID" value="CEK10712.1"/>
    <property type="molecule type" value="Genomic_DNA"/>
</dbReference>
<keyword evidence="8" id="KW-1185">Reference proteome</keyword>
<dbReference type="CDD" id="cd02022">
    <property type="entry name" value="DPCK"/>
    <property type="match status" value="1"/>
</dbReference>
<dbReference type="Pfam" id="PF01121">
    <property type="entry name" value="CoaE"/>
    <property type="match status" value="1"/>
</dbReference>
<dbReference type="UniPathway" id="UPA00241">
    <property type="reaction ID" value="UER00356"/>
</dbReference>
<dbReference type="OrthoDB" id="9812943at2"/>
<comment type="catalytic activity">
    <reaction evidence="5">
        <text>3'-dephospho-CoA + ATP = ADP + CoA + H(+)</text>
        <dbReference type="Rhea" id="RHEA:18245"/>
        <dbReference type="ChEBI" id="CHEBI:15378"/>
        <dbReference type="ChEBI" id="CHEBI:30616"/>
        <dbReference type="ChEBI" id="CHEBI:57287"/>
        <dbReference type="ChEBI" id="CHEBI:57328"/>
        <dbReference type="ChEBI" id="CHEBI:456216"/>
        <dbReference type="EC" id="2.7.1.24"/>
    </reaction>
</comment>
<dbReference type="HOGENOM" id="CLU_057180_1_2_6"/>
<evidence type="ECO:0000256" key="5">
    <source>
        <dbReference type="HAMAP-Rule" id="MF_00376"/>
    </source>
</evidence>
<accession>A0A0A8UUF9</accession>
<dbReference type="GO" id="GO:0005524">
    <property type="term" value="F:ATP binding"/>
    <property type="evidence" value="ECO:0007669"/>
    <property type="project" value="UniProtKB-UniRule"/>
</dbReference>
<keyword evidence="5 7" id="KW-0418">Kinase</keyword>
<keyword evidence="3 5" id="KW-0067">ATP-binding</keyword>
<dbReference type="InterPro" id="IPR027417">
    <property type="entry name" value="P-loop_NTPase"/>
</dbReference>
<dbReference type="KEGG" id="lha:LHA_1672"/>
<organism evidence="7 8">
    <name type="scientific">Legionella hackeliae</name>
    <dbReference type="NCBI Taxonomy" id="449"/>
    <lineage>
        <taxon>Bacteria</taxon>
        <taxon>Pseudomonadati</taxon>
        <taxon>Pseudomonadota</taxon>
        <taxon>Gammaproteobacteria</taxon>
        <taxon>Legionellales</taxon>
        <taxon>Legionellaceae</taxon>
        <taxon>Legionella</taxon>
    </lineage>
</organism>
<dbReference type="RefSeq" id="WP_045106043.1">
    <property type="nucleotide sequence ID" value="NZ_LN681225.1"/>
</dbReference>
<comment type="pathway">
    <text evidence="5">Cofactor biosynthesis; coenzyme A biosynthesis; CoA from (R)-pantothenate: step 5/5.</text>
</comment>
<sequence>MYCVGLTGNIASGKSTVASFLKSKGITVISADHIARDLTKKNGLAYKKIINRFGESILATSKEIDRAKLRQIIFSNPEQRLWLEQLLHPLIREHIVELLPHSRSPYSVVEIPLLKDRRVYPYLDRVLAVLSDQQEQIRRVIKRDNCSKEEAKAILLAQPDDAERIAIADDIILNNDSLEVLKEQITNLHQRYLQFAADKTL</sequence>
<keyword evidence="4 5" id="KW-0173">Coenzyme A biosynthesis</keyword>
<dbReference type="PROSITE" id="PS51219">
    <property type="entry name" value="DPCK"/>
    <property type="match status" value="1"/>
</dbReference>
<evidence type="ECO:0000256" key="6">
    <source>
        <dbReference type="NCBIfam" id="TIGR00152"/>
    </source>
</evidence>
<dbReference type="AlphaFoldDB" id="A0A0A8UUF9"/>
<feature type="binding site" evidence="5">
    <location>
        <begin position="11"/>
        <end position="16"/>
    </location>
    <ligand>
        <name>ATP</name>
        <dbReference type="ChEBI" id="CHEBI:30616"/>
    </ligand>
</feature>
<dbReference type="EC" id="2.7.1.24" evidence="5 6"/>
<comment type="function">
    <text evidence="5">Catalyzes the phosphorylation of the 3'-hydroxyl group of dephosphocoenzyme A to form coenzyme A.</text>
</comment>
<evidence type="ECO:0000313" key="7">
    <source>
        <dbReference type="EMBL" id="CEK10712.1"/>
    </source>
</evidence>